<evidence type="ECO:0000313" key="2">
    <source>
        <dbReference type="Proteomes" id="UP000602260"/>
    </source>
</evidence>
<organism evidence="1 2">
    <name type="scientific">Flintibacter faecis</name>
    <dbReference type="NCBI Taxonomy" id="2763047"/>
    <lineage>
        <taxon>Bacteria</taxon>
        <taxon>Bacillati</taxon>
        <taxon>Bacillota</taxon>
        <taxon>Clostridia</taxon>
        <taxon>Eubacteriales</taxon>
        <taxon>Flintibacter</taxon>
    </lineage>
</organism>
<protein>
    <submittedName>
        <fullName evidence="1">Uncharacterized protein</fullName>
    </submittedName>
</protein>
<keyword evidence="2" id="KW-1185">Reference proteome</keyword>
<dbReference type="RefSeq" id="WP_186877938.1">
    <property type="nucleotide sequence ID" value="NZ_JACOPN010000002.1"/>
</dbReference>
<sequence>MAKRCVFCGKNLSFFDDKTLLCGNALQRVCTACWAELQDLDQEERAHRALDTGRAEEPEVIQAYLDRLEQMRQAQARAREALKTDKRCLRCGGVMERYGRKKFHLGEESLFGTVARDGLFASWLTVDILRCADCGRAEFFLPEPPEMGSVPNIPEEQVVCPVCGAKHSPLINCPNCALNRRSVQSEPPRGGGKKPPWEK</sequence>
<gene>
    <name evidence="1" type="ORF">H8S55_04075</name>
</gene>
<dbReference type="EMBL" id="JACOPN010000002">
    <property type="protein sequence ID" value="MBC5716507.1"/>
    <property type="molecule type" value="Genomic_DNA"/>
</dbReference>
<dbReference type="AlphaFoldDB" id="A0A8J6M4C5"/>
<evidence type="ECO:0000313" key="1">
    <source>
        <dbReference type="EMBL" id="MBC5716507.1"/>
    </source>
</evidence>
<dbReference type="Proteomes" id="UP000602260">
    <property type="component" value="Unassembled WGS sequence"/>
</dbReference>
<proteinExistence type="predicted"/>
<name>A0A8J6M4C5_9FIRM</name>
<reference evidence="1" key="1">
    <citation type="submission" date="2020-08" db="EMBL/GenBank/DDBJ databases">
        <title>Genome public.</title>
        <authorList>
            <person name="Liu C."/>
            <person name="Sun Q."/>
        </authorList>
    </citation>
    <scope>NUCLEOTIDE SEQUENCE</scope>
    <source>
        <strain evidence="1">BX5</strain>
    </source>
</reference>
<comment type="caution">
    <text evidence="1">The sequence shown here is derived from an EMBL/GenBank/DDBJ whole genome shotgun (WGS) entry which is preliminary data.</text>
</comment>
<accession>A0A8J6M4C5</accession>